<dbReference type="GO" id="GO:0046654">
    <property type="term" value="P:tetrahydrofolate biosynthetic process"/>
    <property type="evidence" value="ECO:0007669"/>
    <property type="project" value="UniProtKB-UniPathway"/>
</dbReference>
<dbReference type="PANTHER" id="PTHR43071:SF1">
    <property type="entry name" value="2-AMINO-4-HYDROXY-6-HYDROXYMETHYLDIHYDROPTERIDINE PYROPHOSPHOKINASE"/>
    <property type="match status" value="1"/>
</dbReference>
<dbReference type="OrthoDB" id="9808041at2"/>
<dbReference type="Proteomes" id="UP000182306">
    <property type="component" value="Chromosome"/>
</dbReference>
<dbReference type="STRING" id="194963.SAMCFNEI73_Ch2037"/>
<dbReference type="AlphaFoldDB" id="A0A1L3LMR3"/>
<evidence type="ECO:0000256" key="3">
    <source>
        <dbReference type="ARBA" id="ARBA00013253"/>
    </source>
</evidence>
<evidence type="ECO:0000313" key="13">
    <source>
        <dbReference type="EMBL" id="APG91323.1"/>
    </source>
</evidence>
<evidence type="ECO:0000256" key="7">
    <source>
        <dbReference type="ARBA" id="ARBA00022777"/>
    </source>
</evidence>
<keyword evidence="14" id="KW-1185">Reference proteome</keyword>
<evidence type="ECO:0000256" key="11">
    <source>
        <dbReference type="ARBA" id="ARBA00029766"/>
    </source>
</evidence>
<dbReference type="SUPFAM" id="SSF55083">
    <property type="entry name" value="6-hydroxymethyl-7,8-dihydropterin pyrophosphokinase, HPPK"/>
    <property type="match status" value="1"/>
</dbReference>
<evidence type="ECO:0000256" key="8">
    <source>
        <dbReference type="ARBA" id="ARBA00022840"/>
    </source>
</evidence>
<keyword evidence="8" id="KW-0067">ATP-binding</keyword>
<comment type="function">
    <text evidence="10">Catalyzes the transfer of pyrophosphate from adenosine triphosphate (ATP) to 6-hydroxymethyl-7,8-dihydropterin, an enzymatic step in folate biosynthesis pathway.</text>
</comment>
<protein>
    <recommendedName>
        <fullName evidence="4">2-amino-4-hydroxy-6-hydroxymethyldihydropteridine pyrophosphokinase</fullName>
        <ecNumber evidence="3">2.7.6.3</ecNumber>
    </recommendedName>
    <alternativeName>
        <fullName evidence="11">6-hydroxymethyl-7,8-dihydropterin pyrophosphokinase</fullName>
    </alternativeName>
    <alternativeName>
        <fullName evidence="12">7,8-dihydro-6-hydroxymethylpterin-pyrophosphokinase</fullName>
    </alternativeName>
</protein>
<dbReference type="EC" id="2.7.6.3" evidence="3"/>
<evidence type="ECO:0000256" key="2">
    <source>
        <dbReference type="ARBA" id="ARBA00005810"/>
    </source>
</evidence>
<sequence>MSPNRKWRCATLGLGGNIGYPRGAMADALLALDERPDCRVTAVSRLYRTPPWGKTDQDWFFNACAAVETTLDPEALLEVCLEIERVMKRVRKERWGPRTIDIDLLTFEGANVAGDRLQLPHPRMTERGFVLMPLADFAADLEVAGSTVGEWLADADVSGIEVADERADWWRDRNAAPHQF</sequence>
<keyword evidence="6" id="KW-0547">Nucleotide-binding</keyword>
<dbReference type="Gene3D" id="3.30.70.560">
    <property type="entry name" value="7,8-Dihydro-6-hydroxymethylpterin-pyrophosphokinase HPPK"/>
    <property type="match status" value="1"/>
</dbReference>
<evidence type="ECO:0000256" key="10">
    <source>
        <dbReference type="ARBA" id="ARBA00029409"/>
    </source>
</evidence>
<dbReference type="RefSeq" id="WP_037386015.1">
    <property type="nucleotide sequence ID" value="NZ_CP013107.1"/>
</dbReference>
<keyword evidence="9" id="KW-0289">Folate biosynthesis</keyword>
<evidence type="ECO:0000256" key="5">
    <source>
        <dbReference type="ARBA" id="ARBA00022679"/>
    </source>
</evidence>
<evidence type="ECO:0000256" key="4">
    <source>
        <dbReference type="ARBA" id="ARBA00016218"/>
    </source>
</evidence>
<organism evidence="13 14">
    <name type="scientific">Sinorhizobium americanum</name>
    <dbReference type="NCBI Taxonomy" id="194963"/>
    <lineage>
        <taxon>Bacteria</taxon>
        <taxon>Pseudomonadati</taxon>
        <taxon>Pseudomonadota</taxon>
        <taxon>Alphaproteobacteria</taxon>
        <taxon>Hyphomicrobiales</taxon>
        <taxon>Rhizobiaceae</taxon>
        <taxon>Sinorhizobium/Ensifer group</taxon>
        <taxon>Sinorhizobium</taxon>
    </lineage>
</organism>
<keyword evidence="7 13" id="KW-0418">Kinase</keyword>
<reference evidence="13 14" key="1">
    <citation type="submission" date="2015-10" db="EMBL/GenBank/DDBJ databases">
        <title>Genomic differences between typical nodule nitrogen-fixing rhizobial strains and those coming from bean seeds.</title>
        <authorList>
            <person name="Peralta H."/>
            <person name="Aguilar-Vera A."/>
            <person name="Diaz R."/>
            <person name="Mora Y."/>
            <person name="Martinez-Batallar G."/>
            <person name="Salazar E."/>
            <person name="Vargas-Lagunas C."/>
            <person name="Encarnacion S."/>
            <person name="Girard L."/>
            <person name="Mora J."/>
        </authorList>
    </citation>
    <scope>NUCLEOTIDE SEQUENCE [LARGE SCALE GENOMIC DNA]</scope>
    <source>
        <strain evidence="13 14">CFNEI 73</strain>
    </source>
</reference>
<dbReference type="InterPro" id="IPR000550">
    <property type="entry name" value="Hppk"/>
</dbReference>
<dbReference type="GO" id="GO:0016301">
    <property type="term" value="F:kinase activity"/>
    <property type="evidence" value="ECO:0007669"/>
    <property type="project" value="UniProtKB-KW"/>
</dbReference>
<dbReference type="UniPathway" id="UPA00077">
    <property type="reaction ID" value="UER00155"/>
</dbReference>
<accession>A0A1L3LMR3</accession>
<proteinExistence type="inferred from homology"/>
<dbReference type="EMBL" id="CP013107">
    <property type="protein sequence ID" value="APG91323.1"/>
    <property type="molecule type" value="Genomic_DNA"/>
</dbReference>
<dbReference type="GO" id="GO:0005524">
    <property type="term" value="F:ATP binding"/>
    <property type="evidence" value="ECO:0007669"/>
    <property type="project" value="UniProtKB-KW"/>
</dbReference>
<dbReference type="KEGG" id="same:SAMCFNEI73_Ch2037"/>
<dbReference type="PROSITE" id="PS00794">
    <property type="entry name" value="HPPK"/>
    <property type="match status" value="1"/>
</dbReference>
<evidence type="ECO:0000256" key="9">
    <source>
        <dbReference type="ARBA" id="ARBA00022909"/>
    </source>
</evidence>
<dbReference type="GO" id="GO:0046656">
    <property type="term" value="P:folic acid biosynthetic process"/>
    <property type="evidence" value="ECO:0007669"/>
    <property type="project" value="UniProtKB-KW"/>
</dbReference>
<evidence type="ECO:0000256" key="1">
    <source>
        <dbReference type="ARBA" id="ARBA00005051"/>
    </source>
</evidence>
<evidence type="ECO:0000256" key="6">
    <source>
        <dbReference type="ARBA" id="ARBA00022741"/>
    </source>
</evidence>
<evidence type="ECO:0000313" key="14">
    <source>
        <dbReference type="Proteomes" id="UP000182306"/>
    </source>
</evidence>
<comment type="pathway">
    <text evidence="1">Cofactor biosynthesis; tetrahydrofolate biosynthesis; 2-amino-4-hydroxy-6-hydroxymethyl-7,8-dihydropteridine diphosphate from 7,8-dihydroneopterin triphosphate: step 4/4.</text>
</comment>
<keyword evidence="5 13" id="KW-0808">Transferase</keyword>
<gene>
    <name evidence="13" type="primary">folK</name>
    <name evidence="13" type="ORF">SAMCFNEI73_Ch2037</name>
</gene>
<comment type="similarity">
    <text evidence="2">Belongs to the HPPK family.</text>
</comment>
<dbReference type="GO" id="GO:0003848">
    <property type="term" value="F:2-amino-4-hydroxy-6-hydroxymethyldihydropteridine diphosphokinase activity"/>
    <property type="evidence" value="ECO:0007669"/>
    <property type="project" value="UniProtKB-EC"/>
</dbReference>
<dbReference type="CDD" id="cd00483">
    <property type="entry name" value="HPPK"/>
    <property type="match status" value="1"/>
</dbReference>
<evidence type="ECO:0000256" key="12">
    <source>
        <dbReference type="ARBA" id="ARBA00033413"/>
    </source>
</evidence>
<dbReference type="NCBIfam" id="TIGR01498">
    <property type="entry name" value="folK"/>
    <property type="match status" value="1"/>
</dbReference>
<dbReference type="InterPro" id="IPR035907">
    <property type="entry name" value="Hppk_sf"/>
</dbReference>
<dbReference type="Pfam" id="PF01288">
    <property type="entry name" value="HPPK"/>
    <property type="match status" value="1"/>
</dbReference>
<name>A0A1L3LMR3_9HYPH</name>
<dbReference type="PANTHER" id="PTHR43071">
    <property type="entry name" value="2-AMINO-4-HYDROXY-6-HYDROXYMETHYLDIHYDROPTERIDINE PYROPHOSPHOKINASE"/>
    <property type="match status" value="1"/>
</dbReference>